<evidence type="ECO:0000256" key="5">
    <source>
        <dbReference type="SAM" id="Phobius"/>
    </source>
</evidence>
<reference evidence="7 8" key="1">
    <citation type="submission" date="2022-04" db="EMBL/GenBank/DDBJ databases">
        <title>The arsenic-methylating capacity of Chitinophaga filiformis YT5 during chitin decomposition.</title>
        <authorList>
            <person name="Chen G."/>
            <person name="Liang Y."/>
        </authorList>
    </citation>
    <scope>NUCLEOTIDE SEQUENCE [LARGE SCALE GENOMIC DNA]</scope>
    <source>
        <strain evidence="7 8">YT5</strain>
    </source>
</reference>
<proteinExistence type="predicted"/>
<keyword evidence="4 5" id="KW-0472">Membrane</keyword>
<evidence type="ECO:0000256" key="2">
    <source>
        <dbReference type="ARBA" id="ARBA00022692"/>
    </source>
</evidence>
<feature type="transmembrane region" description="Helical" evidence="5">
    <location>
        <begin position="20"/>
        <end position="41"/>
    </location>
</feature>
<dbReference type="Proteomes" id="UP000830198">
    <property type="component" value="Chromosome"/>
</dbReference>
<name>A0ABY4I6J6_CHIFI</name>
<dbReference type="RefSeq" id="WP_247812608.1">
    <property type="nucleotide sequence ID" value="NZ_CP095855.1"/>
</dbReference>
<keyword evidence="8" id="KW-1185">Reference proteome</keyword>
<comment type="subcellular location">
    <subcellularLocation>
        <location evidence="1">Membrane</location>
        <topology evidence="1">Single-pass membrane protein</topology>
    </subcellularLocation>
</comment>
<accession>A0ABY4I6J6</accession>
<sequence>MTDPSTKEEIHHGRPWWRWLLWGLVVILILPVMVVLLLQLAPVQDYIRRQGEQYLQNKLHTKVRIGHLRMRGWRYLELKNVYVADKASKTLLFSGSLKVRYNLLAFINNELRVNGLEWDSVLVNVYRNQGDSTYNYQFILDAFVSKKTEPDTLSEETGTSLQYRIKDVSLRQVRLRFADAEGGMTAIVHFRELHIDPDDLLLDQGLYAFRGIELNGLKGLYTQGYRPKALTNAAPPPTPADTASTPFHLLLKKLHIKNSAFLYADEASGLSTVWRISDFRLLNSSIDLDSTLVQIGDLKIGKTAGVFTLSSPKDTSSPVPTDSLPNTWKVLATKAELEHLDFKFDNNAAPPPRGAGNDPDYNHLLLYNLNTSISNIIYKPDTISAVLKKLETKEKSGFAVHEARFNVLFTPQSLALQNMLIETNKSLLRKQIAVTVPSWSSLSEKNMDLLQLRANIDSSHISLGEWLPFVPDSRKNPAMKPLWDKEIDVTAVLKGSLGKLIIETLRIADNVGNRIHTSGDIEHATDANRFFANLPSVYIQSGNKQLRSWLPAGTLPDTPRLPEQLLITGKVLGGMQDLKTQLQLTSSSANAQLSAHLVNIMDSVRARYDVALASFKIHPGILLYDTSMGWISGRASASGQGYTFPGMIARASVNLDAATYNRYTYHDIAINGNIDKRQLQAQGQSNDTSITLAFDVNALLNDTSVQSLQASLQMDKADLYTTNWYSAPLILKGNLTADFSSLAPQRLVGNAFFHNWQIATNGQVFPLDTIALIAKYEDQQYLALEGPFGFIHANGNIDYTKIGGAFGQLINKPLQPYDSARLVQLPAGQTLAWNASLTWPRSLRNMAPGLRMEYPLLIDGRLNTDSSLLVMNANLLKLAYDSLLVDSVKLAARIQDTSLNATVDLARLYHKIAPLNHTQLKANAVGGKLEWDLLLDDIRRRPKYKAGGYVTFLPANAMELSLKTDLLLNKQQWKVDDNNRIHLINGHPDTAQLMLSYQNQSIQVQTLRDSGQGKLPPLKATIKDFKLSTITALLSSDTLLANGILNAEAQVSNLDNAPLIKSTLKIDSLVFRGTPVGTLDANVATPQANQYKLSANLSGNQNDVKVEGTYDSTINAKVDINNINMASLEAFTFGNVTRMHGSADGQFSITGTTDKPKVLGTLHFNDAGGTVTSVGARLRLPDETITMDERGVAFNQFVVADSLDNELVVDGRINTPDFSQYNFNLNINSDNFMILGEQQDPKQLYYGPAFIDTRIRVRGNLDLPRVDASLKLRDKSKITVTLPSEEPGVANREGVIVFVDKSNPVDSSLFKTVDSLRFQNPRLKGINFSGNAEITPESIIKIIIDPVNGDFVEAQGTANINATLDASSKMTLTGRYEISEGKYEMSLNQLIKRSFSIEKGSTITFSGDAMDADLNITARYTVNAAAADLVQDQLTNMSQTDRNRYRQKLPFYVYLRIKGAMMKPEISFELDMPEAEQNAFNGSVYNRLKQINQIPSELNKQVMGLLVLNSFIPDDPLASDGGGSGDFGVRNMARQSVSKILSQQLNNLAGNLIKGIDLNFDVESREDYSTGNAQETTNLKVGASKKLFNERLSVSVGSNVMLQGENQANPSSLVGDISIEYKLTKDGRYRVRVYQRNDNSTVIEGQVVETGVAFALIMDYDEFREIFHRVKSQEKKKKLRNKKTVSNKTK</sequence>
<keyword evidence="2 5" id="KW-0812">Transmembrane</keyword>
<organism evidence="7 8">
    <name type="scientific">Chitinophaga filiformis</name>
    <name type="common">Myxococcus filiformis</name>
    <name type="synonym">Flexibacter filiformis</name>
    <dbReference type="NCBI Taxonomy" id="104663"/>
    <lineage>
        <taxon>Bacteria</taxon>
        <taxon>Pseudomonadati</taxon>
        <taxon>Bacteroidota</taxon>
        <taxon>Chitinophagia</taxon>
        <taxon>Chitinophagales</taxon>
        <taxon>Chitinophagaceae</taxon>
        <taxon>Chitinophaga</taxon>
    </lineage>
</organism>
<dbReference type="EMBL" id="CP095855">
    <property type="protein sequence ID" value="UPK70391.1"/>
    <property type="molecule type" value="Genomic_DNA"/>
</dbReference>
<evidence type="ECO:0000259" key="6">
    <source>
        <dbReference type="Pfam" id="PF04357"/>
    </source>
</evidence>
<evidence type="ECO:0000313" key="7">
    <source>
        <dbReference type="EMBL" id="UPK70391.1"/>
    </source>
</evidence>
<dbReference type="Pfam" id="PF04357">
    <property type="entry name" value="TamB"/>
    <property type="match status" value="1"/>
</dbReference>
<evidence type="ECO:0000256" key="3">
    <source>
        <dbReference type="ARBA" id="ARBA00022989"/>
    </source>
</evidence>
<evidence type="ECO:0000256" key="1">
    <source>
        <dbReference type="ARBA" id="ARBA00004167"/>
    </source>
</evidence>
<evidence type="ECO:0000313" key="8">
    <source>
        <dbReference type="Proteomes" id="UP000830198"/>
    </source>
</evidence>
<evidence type="ECO:0000256" key="4">
    <source>
        <dbReference type="ARBA" id="ARBA00023136"/>
    </source>
</evidence>
<feature type="domain" description="Translocation and assembly module TamB C-terminal" evidence="6">
    <location>
        <begin position="1201"/>
        <end position="1639"/>
    </location>
</feature>
<gene>
    <name evidence="7" type="ORF">MYF79_03670</name>
</gene>
<keyword evidence="3 5" id="KW-1133">Transmembrane helix</keyword>
<protein>
    <submittedName>
        <fullName evidence="7">Translocation/assembly module TamB</fullName>
    </submittedName>
</protein>
<dbReference type="InterPro" id="IPR007452">
    <property type="entry name" value="TamB_C"/>
</dbReference>